<dbReference type="RefSeq" id="XP_066720094.1">
    <property type="nucleotide sequence ID" value="XM_066854239.1"/>
</dbReference>
<dbReference type="GeneID" id="92087302"/>
<keyword evidence="4" id="KW-1185">Reference proteome</keyword>
<dbReference type="PANTHER" id="PTHR46411">
    <property type="entry name" value="FAMILY ATPASE, PUTATIVE-RELATED"/>
    <property type="match status" value="1"/>
</dbReference>
<gene>
    <name evidence="3" type="ORF">PG994_002830</name>
</gene>
<dbReference type="InterPro" id="IPR027417">
    <property type="entry name" value="P-loop_NTPase"/>
</dbReference>
<sequence>MPIERNERPAGVDEDADAGAPKGRGHAFDQLVLPAGHKQMVKSLIAQHLRGKRETTEDDDYSDIIRGKGERLPRNLEILTSRSLFFKSRVVSTFVYNPILQSFPNTHGAAGDLGVWASDVERALEQNFSLANRWGCILLLDEVDVFLAARTPTDTLRNGLDATLAIFDLNLARIKKKRAKSQRKINVRDAPIAVLASEYWRDYPKARWNGRQIRNACHTAAALAEFEAQGGDAEAPENSLAIINLEVKHFEKVAKAYLGFSEYLRSIYGVDADERAKENFLRAKHTEPVAAAAAQPLLLRRNETPPSRPRQSYGDYAPTSSQREPLNTRPSNISQRARGVAQLTVRPSLGLNRLPNPRSFAGLATTQR</sequence>
<evidence type="ECO:0000259" key="2">
    <source>
        <dbReference type="Pfam" id="PF23232"/>
    </source>
</evidence>
<organism evidence="3 4">
    <name type="scientific">Apiospora phragmitis</name>
    <dbReference type="NCBI Taxonomy" id="2905665"/>
    <lineage>
        <taxon>Eukaryota</taxon>
        <taxon>Fungi</taxon>
        <taxon>Dikarya</taxon>
        <taxon>Ascomycota</taxon>
        <taxon>Pezizomycotina</taxon>
        <taxon>Sordariomycetes</taxon>
        <taxon>Xylariomycetidae</taxon>
        <taxon>Amphisphaeriales</taxon>
        <taxon>Apiosporaceae</taxon>
        <taxon>Apiospora</taxon>
    </lineage>
</organism>
<dbReference type="EMBL" id="JAQQWL010000003">
    <property type="protein sequence ID" value="KAK8079023.1"/>
    <property type="molecule type" value="Genomic_DNA"/>
</dbReference>
<reference evidence="3 4" key="1">
    <citation type="submission" date="2023-01" db="EMBL/GenBank/DDBJ databases">
        <title>Analysis of 21 Apiospora genomes using comparative genomics revels a genus with tremendous synthesis potential of carbohydrate active enzymes and secondary metabolites.</title>
        <authorList>
            <person name="Sorensen T."/>
        </authorList>
    </citation>
    <scope>NUCLEOTIDE SEQUENCE [LARGE SCALE GENOMIC DNA]</scope>
    <source>
        <strain evidence="3 4">CBS 135458</strain>
    </source>
</reference>
<dbReference type="Pfam" id="PF23232">
    <property type="entry name" value="AAA_lid_13"/>
    <property type="match status" value="1"/>
</dbReference>
<dbReference type="InterPro" id="IPR056599">
    <property type="entry name" value="AAA_lid_fung"/>
</dbReference>
<feature type="region of interest" description="Disordered" evidence="1">
    <location>
        <begin position="1"/>
        <end position="26"/>
    </location>
</feature>
<dbReference type="Proteomes" id="UP001480595">
    <property type="component" value="Unassembled WGS sequence"/>
</dbReference>
<evidence type="ECO:0000256" key="1">
    <source>
        <dbReference type="SAM" id="MobiDB-lite"/>
    </source>
</evidence>
<evidence type="ECO:0000313" key="4">
    <source>
        <dbReference type="Proteomes" id="UP001480595"/>
    </source>
</evidence>
<feature type="compositionally biased region" description="Polar residues" evidence="1">
    <location>
        <begin position="318"/>
        <end position="335"/>
    </location>
</feature>
<feature type="compositionally biased region" description="Basic and acidic residues" evidence="1">
    <location>
        <begin position="1"/>
        <end position="11"/>
    </location>
</feature>
<proteinExistence type="predicted"/>
<dbReference type="PANTHER" id="PTHR46411:SF2">
    <property type="entry name" value="AAA+ ATPASE DOMAIN-CONTAINING PROTEIN"/>
    <property type="match status" value="1"/>
</dbReference>
<name>A0ABR1WA32_9PEZI</name>
<protein>
    <recommendedName>
        <fullName evidence="2">AAA+ ATPase lid domain-containing protein</fullName>
    </recommendedName>
</protein>
<dbReference type="SUPFAM" id="SSF52540">
    <property type="entry name" value="P-loop containing nucleoside triphosphate hydrolases"/>
    <property type="match status" value="1"/>
</dbReference>
<feature type="region of interest" description="Disordered" evidence="1">
    <location>
        <begin position="292"/>
        <end position="368"/>
    </location>
</feature>
<accession>A0ABR1WA32</accession>
<feature type="domain" description="AAA+ ATPase lid" evidence="2">
    <location>
        <begin position="165"/>
        <end position="269"/>
    </location>
</feature>
<comment type="caution">
    <text evidence="3">The sequence shown here is derived from an EMBL/GenBank/DDBJ whole genome shotgun (WGS) entry which is preliminary data.</text>
</comment>
<evidence type="ECO:0000313" key="3">
    <source>
        <dbReference type="EMBL" id="KAK8079023.1"/>
    </source>
</evidence>